<evidence type="ECO:0000313" key="4">
    <source>
        <dbReference type="EMBL" id="MCR1899806.1"/>
    </source>
</evidence>
<keyword evidence="5" id="KW-1185">Reference proteome</keyword>
<dbReference type="InterPro" id="IPR025736">
    <property type="entry name" value="PucR_C-HTH_dom"/>
</dbReference>
<comment type="caution">
    <text evidence="4">The sequence shown here is derived from an EMBL/GenBank/DDBJ whole genome shotgun (WGS) entry which is preliminary data.</text>
</comment>
<accession>A0AAE3L065</accession>
<feature type="domain" description="PucR C-terminal helix-turn-helix" evidence="2">
    <location>
        <begin position="449"/>
        <end position="505"/>
    </location>
</feature>
<dbReference type="InterPro" id="IPR042070">
    <property type="entry name" value="PucR_C-HTH_sf"/>
</dbReference>
<feature type="domain" description="CdaR GGDEF-like" evidence="3">
    <location>
        <begin position="286"/>
        <end position="395"/>
    </location>
</feature>
<dbReference type="Gene3D" id="1.10.10.2840">
    <property type="entry name" value="PucR C-terminal helix-turn-helix domain"/>
    <property type="match status" value="1"/>
</dbReference>
<dbReference type="PANTHER" id="PTHR33744:SF1">
    <property type="entry name" value="DNA-BINDING TRANSCRIPTIONAL ACTIVATOR ADER"/>
    <property type="match status" value="1"/>
</dbReference>
<name>A0AAE3L065_9FIRM</name>
<dbReference type="Pfam" id="PF17853">
    <property type="entry name" value="GGDEF_2"/>
    <property type="match status" value="1"/>
</dbReference>
<dbReference type="EMBL" id="JANKAS010000014">
    <property type="protein sequence ID" value="MCR1899806.1"/>
    <property type="molecule type" value="Genomic_DNA"/>
</dbReference>
<evidence type="ECO:0000259" key="2">
    <source>
        <dbReference type="Pfam" id="PF13556"/>
    </source>
</evidence>
<sequence>MELRFDNILSKLSAYKIDIFLNQHSDISYKEVKFIYSHEMNLDKNIIYIGKVSMLPDKMYTYKDIGLILIKDDTFDASLFHVNIAVLPAETNVFKLFDDVQNIFSLNRKLIDSSAVLLNSLIKGKGLKYIVQVGSEILGNPVFLIDASSKLLASSTNTNVHDSIWDELISLGYGSHKYFSPYISEGFVEKITANPLPIIIDSVFIKNLRRIVGKILIKDKIIGYICILENNQKFKEEDINIAGLLCDVISSEMKKNKLYENRTGVMHEYLIVDLLDERIGNYKMAEERSESLFSEPYRNFLVAVVSMPENNINAHLVEHLRWSFESLLPSCKSVYHNEQIIILLNTENHQQLQNIKIKLINILKENNLIAGLSLIFHNIMEIKKYYIQSENALRLGKFLKRKNYLFEYDDLYIYDLLTLMAKDLNLKDFCHPSINKIVEHDKLNGTDYYHTLYEYLLNSGNVTLTAKKLFIHRNTMVHRITKISEISGMDLNNGNNRFKLFLTYKIMELSI</sequence>
<dbReference type="InterPro" id="IPR041522">
    <property type="entry name" value="CdaR_GGDEF"/>
</dbReference>
<dbReference type="InterPro" id="IPR051448">
    <property type="entry name" value="CdaR-like_regulators"/>
</dbReference>
<organism evidence="4 5">
    <name type="scientific">Irregularibacter muris</name>
    <dbReference type="NCBI Taxonomy" id="1796619"/>
    <lineage>
        <taxon>Bacteria</taxon>
        <taxon>Bacillati</taxon>
        <taxon>Bacillota</taxon>
        <taxon>Clostridia</taxon>
        <taxon>Eubacteriales</taxon>
        <taxon>Eubacteriaceae</taxon>
        <taxon>Irregularibacter</taxon>
    </lineage>
</organism>
<comment type="similarity">
    <text evidence="1">Belongs to the CdaR family.</text>
</comment>
<dbReference type="Pfam" id="PF13556">
    <property type="entry name" value="HTH_30"/>
    <property type="match status" value="1"/>
</dbReference>
<evidence type="ECO:0000313" key="5">
    <source>
        <dbReference type="Proteomes" id="UP001205748"/>
    </source>
</evidence>
<dbReference type="Proteomes" id="UP001205748">
    <property type="component" value="Unassembled WGS sequence"/>
</dbReference>
<dbReference type="PANTHER" id="PTHR33744">
    <property type="entry name" value="CARBOHYDRATE DIACID REGULATOR"/>
    <property type="match status" value="1"/>
</dbReference>
<gene>
    <name evidence="4" type="ORF">NSA47_12565</name>
</gene>
<protein>
    <submittedName>
        <fullName evidence="4">Helix-turn-helix domain-containing protein</fullName>
    </submittedName>
</protein>
<evidence type="ECO:0000259" key="3">
    <source>
        <dbReference type="Pfam" id="PF17853"/>
    </source>
</evidence>
<dbReference type="AlphaFoldDB" id="A0AAE3L065"/>
<evidence type="ECO:0000256" key="1">
    <source>
        <dbReference type="ARBA" id="ARBA00006754"/>
    </source>
</evidence>
<reference evidence="4" key="1">
    <citation type="submission" date="2022-07" db="EMBL/GenBank/DDBJ databases">
        <title>Enhanced cultured diversity of the mouse gut microbiota enables custom-made synthetic communities.</title>
        <authorList>
            <person name="Afrizal A."/>
        </authorList>
    </citation>
    <scope>NUCLEOTIDE SEQUENCE</scope>
    <source>
        <strain evidence="4">DSM 28593</strain>
    </source>
</reference>
<proteinExistence type="inferred from homology"/>